<name>A0AAD8NEK3_TARER</name>
<reference evidence="1" key="1">
    <citation type="journal article" date="2023" name="bioRxiv">
        <title>Improved chromosome-level genome assembly for marigold (Tagetes erecta).</title>
        <authorList>
            <person name="Jiang F."/>
            <person name="Yuan L."/>
            <person name="Wang S."/>
            <person name="Wang H."/>
            <person name="Xu D."/>
            <person name="Wang A."/>
            <person name="Fan W."/>
        </authorList>
    </citation>
    <scope>NUCLEOTIDE SEQUENCE</scope>
    <source>
        <strain evidence="1">WSJ</strain>
        <tissue evidence="1">Leaf</tissue>
    </source>
</reference>
<dbReference type="Proteomes" id="UP001229421">
    <property type="component" value="Unassembled WGS sequence"/>
</dbReference>
<dbReference type="AlphaFoldDB" id="A0AAD8NEK3"/>
<evidence type="ECO:0000313" key="1">
    <source>
        <dbReference type="EMBL" id="KAK1412950.1"/>
    </source>
</evidence>
<organism evidence="1 2">
    <name type="scientific">Tagetes erecta</name>
    <name type="common">African marigold</name>
    <dbReference type="NCBI Taxonomy" id="13708"/>
    <lineage>
        <taxon>Eukaryota</taxon>
        <taxon>Viridiplantae</taxon>
        <taxon>Streptophyta</taxon>
        <taxon>Embryophyta</taxon>
        <taxon>Tracheophyta</taxon>
        <taxon>Spermatophyta</taxon>
        <taxon>Magnoliopsida</taxon>
        <taxon>eudicotyledons</taxon>
        <taxon>Gunneridae</taxon>
        <taxon>Pentapetalae</taxon>
        <taxon>asterids</taxon>
        <taxon>campanulids</taxon>
        <taxon>Asterales</taxon>
        <taxon>Asteraceae</taxon>
        <taxon>Asteroideae</taxon>
        <taxon>Heliantheae alliance</taxon>
        <taxon>Tageteae</taxon>
        <taxon>Tagetes</taxon>
    </lineage>
</organism>
<comment type="caution">
    <text evidence="1">The sequence shown here is derived from an EMBL/GenBank/DDBJ whole genome shotgun (WGS) entry which is preliminary data.</text>
</comment>
<proteinExistence type="predicted"/>
<sequence>METRPCGSKISRCTAALHAKTPLASDFQIVLLASSRLFCSLPPQNLERVKRGFGFTLASLCSFVILETEMACGHLQLP</sequence>
<dbReference type="EMBL" id="JAUHHV010000009">
    <property type="protein sequence ID" value="KAK1412950.1"/>
    <property type="molecule type" value="Genomic_DNA"/>
</dbReference>
<protein>
    <submittedName>
        <fullName evidence="1">Uncharacterized protein</fullName>
    </submittedName>
</protein>
<gene>
    <name evidence="1" type="ORF">QVD17_34583</name>
</gene>
<evidence type="ECO:0000313" key="2">
    <source>
        <dbReference type="Proteomes" id="UP001229421"/>
    </source>
</evidence>
<accession>A0AAD8NEK3</accession>
<keyword evidence="2" id="KW-1185">Reference proteome</keyword>